<dbReference type="Pfam" id="PF06067">
    <property type="entry name" value="DUF932"/>
    <property type="match status" value="1"/>
</dbReference>
<dbReference type="Proteomes" id="UP001057498">
    <property type="component" value="Chromosome"/>
</dbReference>
<keyword evidence="2" id="KW-1185">Reference proteome</keyword>
<organism evidence="1 2">
    <name type="scientific">Sphaerotilus microaerophilus</name>
    <dbReference type="NCBI Taxonomy" id="2914710"/>
    <lineage>
        <taxon>Bacteria</taxon>
        <taxon>Pseudomonadati</taxon>
        <taxon>Pseudomonadota</taxon>
        <taxon>Betaproteobacteria</taxon>
        <taxon>Burkholderiales</taxon>
        <taxon>Sphaerotilaceae</taxon>
        <taxon>Sphaerotilus</taxon>
    </lineage>
</organism>
<evidence type="ECO:0000313" key="2">
    <source>
        <dbReference type="Proteomes" id="UP001057498"/>
    </source>
</evidence>
<sequence length="368" mass="41179">MAAGPALSSHEEPHMKHGRSLISLAHELERQQSAKKDLLVPSQRLQHRTESGGHTHLLVEDGPSPTRYGLTTLARRQLAEKLKIPFAYFERMREEQPGLLDHNVNTWLQEDGERRMLRTLDGTVRAVLSDRYRRLDNHELAESVLPILMQVPELRFESMELTDTRMYLKCVTPLLSCEMAPGDVVQAGLVISNSEVGLGMLSIQPLLYRLVCRNGLIAADHTLRKTHVGRSLAVDEPAASVFQDDTLRADDRAFFLKVRDVVQATVSETVFRQVAGRFQRTRELELTGDPTRSVEVLAQRHSLNEAERIGVLRHLVSGADLSGYGLVNAVTHYSQEVPSYDRATELEALGGKLVEQSATEWKALLSPA</sequence>
<name>A0ABN6PQE1_9BURK</name>
<evidence type="ECO:0008006" key="3">
    <source>
        <dbReference type="Google" id="ProtNLM"/>
    </source>
</evidence>
<protein>
    <recommendedName>
        <fullName evidence="3">DUF932 domain-containing protein</fullName>
    </recommendedName>
</protein>
<accession>A0ABN6PQE1</accession>
<proteinExistence type="predicted"/>
<dbReference type="EMBL" id="AP025730">
    <property type="protein sequence ID" value="BDI06288.1"/>
    <property type="molecule type" value="Genomic_DNA"/>
</dbReference>
<reference evidence="1" key="1">
    <citation type="submission" date="2022-04" db="EMBL/GenBank/DDBJ databases">
        <title>Whole genome sequence of Sphaerotilus sp. FB-5.</title>
        <authorList>
            <person name="Takeda M."/>
            <person name="Narihara S."/>
            <person name="Akimoto M."/>
            <person name="Akimoto R."/>
            <person name="Nishiyashiki S."/>
            <person name="Murakami T."/>
        </authorList>
    </citation>
    <scope>NUCLEOTIDE SEQUENCE</scope>
    <source>
        <strain evidence="1">FB-5</strain>
    </source>
</reference>
<gene>
    <name evidence="1" type="ORF">CATMQ487_32580</name>
</gene>
<evidence type="ECO:0000313" key="1">
    <source>
        <dbReference type="EMBL" id="BDI06288.1"/>
    </source>
</evidence>
<dbReference type="InterPro" id="IPR026325">
    <property type="entry name" value="DUF932"/>
</dbReference>